<dbReference type="InterPro" id="IPR005325">
    <property type="entry name" value="DUF308_memb"/>
</dbReference>
<dbReference type="PANTHER" id="PTHR34989">
    <property type="entry name" value="PROTEIN HDED"/>
    <property type="match status" value="1"/>
</dbReference>
<dbReference type="Proteomes" id="UP000260943">
    <property type="component" value="Unassembled WGS sequence"/>
</dbReference>
<sequence>MTFFDKHSLDHADPFYFDEYNMIDHVITTVRRLYGITGAVGLLAGLALLFWPVKTLVVLTVVLGIYFIVAGIIRLATAIWTPLLPGGWRALNIITSLLLIFGGLIMVRNQALSAATLATFVVMATGFGWIIEGVMTLVESAAVHNRGFAIFSGVLSILAGIVVLMFPLESTDMLVLFAGAALTVLGITLLVRAFTFGKIA</sequence>
<feature type="transmembrane region" description="Helical" evidence="1">
    <location>
        <begin position="147"/>
        <end position="168"/>
    </location>
</feature>
<evidence type="ECO:0000313" key="2">
    <source>
        <dbReference type="EMBL" id="RGL11697.1"/>
    </source>
</evidence>
<feature type="transmembrane region" description="Helical" evidence="1">
    <location>
        <begin position="174"/>
        <end position="194"/>
    </location>
</feature>
<feature type="transmembrane region" description="Helical" evidence="1">
    <location>
        <begin position="113"/>
        <end position="135"/>
    </location>
</feature>
<proteinExistence type="predicted"/>
<dbReference type="Pfam" id="PF03729">
    <property type="entry name" value="DUF308"/>
    <property type="match status" value="2"/>
</dbReference>
<gene>
    <name evidence="2" type="ORF">DXC81_02635</name>
</gene>
<dbReference type="GO" id="GO:0005886">
    <property type="term" value="C:plasma membrane"/>
    <property type="evidence" value="ECO:0007669"/>
    <property type="project" value="TreeGrafter"/>
</dbReference>
<name>A0A3E4QX64_9ACTN</name>
<protein>
    <submittedName>
        <fullName evidence="2">HdeD family acid-resistance protein</fullName>
    </submittedName>
</protein>
<comment type="caution">
    <text evidence="2">The sequence shown here is derived from an EMBL/GenBank/DDBJ whole genome shotgun (WGS) entry which is preliminary data.</text>
</comment>
<feature type="transmembrane region" description="Helical" evidence="1">
    <location>
        <begin position="88"/>
        <end position="107"/>
    </location>
</feature>
<dbReference type="EMBL" id="QSRJ01000002">
    <property type="protein sequence ID" value="RGL11697.1"/>
    <property type="molecule type" value="Genomic_DNA"/>
</dbReference>
<organism evidence="2 3">
    <name type="scientific">Collinsella tanakaei</name>
    <dbReference type="NCBI Taxonomy" id="626935"/>
    <lineage>
        <taxon>Bacteria</taxon>
        <taxon>Bacillati</taxon>
        <taxon>Actinomycetota</taxon>
        <taxon>Coriobacteriia</taxon>
        <taxon>Coriobacteriales</taxon>
        <taxon>Coriobacteriaceae</taxon>
        <taxon>Collinsella</taxon>
    </lineage>
</organism>
<dbReference type="RefSeq" id="WP_117679045.1">
    <property type="nucleotide sequence ID" value="NZ_CALJOO010000085.1"/>
</dbReference>
<reference evidence="2 3" key="1">
    <citation type="submission" date="2018-08" db="EMBL/GenBank/DDBJ databases">
        <title>A genome reference for cultivated species of the human gut microbiota.</title>
        <authorList>
            <person name="Zou Y."/>
            <person name="Xue W."/>
            <person name="Luo G."/>
        </authorList>
    </citation>
    <scope>NUCLEOTIDE SEQUENCE [LARGE SCALE GENOMIC DNA]</scope>
    <source>
        <strain evidence="2 3">TF08-14</strain>
    </source>
</reference>
<feature type="transmembrane region" description="Helical" evidence="1">
    <location>
        <begin position="57"/>
        <end position="76"/>
    </location>
</feature>
<keyword evidence="1" id="KW-1133">Transmembrane helix</keyword>
<dbReference type="AlphaFoldDB" id="A0A3E4QX64"/>
<keyword evidence="1" id="KW-0472">Membrane</keyword>
<evidence type="ECO:0000256" key="1">
    <source>
        <dbReference type="SAM" id="Phobius"/>
    </source>
</evidence>
<dbReference type="PANTHER" id="PTHR34989:SF1">
    <property type="entry name" value="PROTEIN HDED"/>
    <property type="match status" value="1"/>
</dbReference>
<evidence type="ECO:0000313" key="3">
    <source>
        <dbReference type="Proteomes" id="UP000260943"/>
    </source>
</evidence>
<dbReference type="InterPro" id="IPR052712">
    <property type="entry name" value="Acid_resist_chaperone_HdeD"/>
</dbReference>
<feature type="transmembrane region" description="Helical" evidence="1">
    <location>
        <begin position="33"/>
        <end position="51"/>
    </location>
</feature>
<keyword evidence="1" id="KW-0812">Transmembrane</keyword>
<accession>A0A3E4QX64</accession>